<keyword evidence="2" id="KW-0547">Nucleotide-binding</keyword>
<dbReference type="SUPFAM" id="SSF53067">
    <property type="entry name" value="Actin-like ATPase domain"/>
    <property type="match status" value="1"/>
</dbReference>
<evidence type="ECO:0000256" key="1">
    <source>
        <dbReference type="ARBA" id="ARBA00007381"/>
    </source>
</evidence>
<dbReference type="Gene3D" id="2.60.34.10">
    <property type="entry name" value="Substrate Binding Domain Of DNAk, Chain A, domain 1"/>
    <property type="match status" value="1"/>
</dbReference>
<comment type="similarity">
    <text evidence="1">Belongs to the heat shock protein 70 family.</text>
</comment>
<name>A0A7E6DA01_9CHIR</name>
<gene>
    <name evidence="6" type="primary">LOC114511674</name>
</gene>
<dbReference type="OrthoDB" id="3260447at2759"/>
<keyword evidence="3" id="KW-0067">ATP-binding</keyword>
<dbReference type="RefSeq" id="XP_035876153.1">
    <property type="nucleotide sequence ID" value="XM_036020260.1"/>
</dbReference>
<keyword evidence="5" id="KW-1185">Reference proteome</keyword>
<dbReference type="GO" id="GO:0005524">
    <property type="term" value="F:ATP binding"/>
    <property type="evidence" value="ECO:0007669"/>
    <property type="project" value="UniProtKB-KW"/>
</dbReference>
<keyword evidence="4" id="KW-0472">Membrane</keyword>
<evidence type="ECO:0000313" key="6">
    <source>
        <dbReference type="RefSeq" id="XP_035876153.1"/>
    </source>
</evidence>
<organism evidence="5 6">
    <name type="scientific">Phyllostomus discolor</name>
    <name type="common">pale spear-nosed bat</name>
    <dbReference type="NCBI Taxonomy" id="89673"/>
    <lineage>
        <taxon>Eukaryota</taxon>
        <taxon>Metazoa</taxon>
        <taxon>Chordata</taxon>
        <taxon>Craniata</taxon>
        <taxon>Vertebrata</taxon>
        <taxon>Euteleostomi</taxon>
        <taxon>Mammalia</taxon>
        <taxon>Eutheria</taxon>
        <taxon>Laurasiatheria</taxon>
        <taxon>Chiroptera</taxon>
        <taxon>Yangochiroptera</taxon>
        <taxon>Phyllostomidae</taxon>
        <taxon>Phyllostominae</taxon>
        <taxon>Phyllostomus</taxon>
    </lineage>
</organism>
<dbReference type="Gene3D" id="3.30.420.40">
    <property type="match status" value="2"/>
</dbReference>
<dbReference type="SUPFAM" id="SSF100920">
    <property type="entry name" value="Heat shock protein 70kD (HSP70), peptide-binding domain"/>
    <property type="match status" value="1"/>
</dbReference>
<dbReference type="InterPro" id="IPR029047">
    <property type="entry name" value="HSP70_peptide-bd_sf"/>
</dbReference>
<dbReference type="PANTHER" id="PTHR19375">
    <property type="entry name" value="HEAT SHOCK PROTEIN 70KDA"/>
    <property type="match status" value="1"/>
</dbReference>
<accession>A0A7E6DA01</accession>
<dbReference type="PRINTS" id="PR00301">
    <property type="entry name" value="HEATSHOCK70"/>
</dbReference>
<dbReference type="GO" id="GO:0140662">
    <property type="term" value="F:ATP-dependent protein folding chaperone"/>
    <property type="evidence" value="ECO:0007669"/>
    <property type="project" value="InterPro"/>
</dbReference>
<dbReference type="Pfam" id="PF00012">
    <property type="entry name" value="HSP70"/>
    <property type="match status" value="1"/>
</dbReference>
<proteinExistence type="inferred from homology"/>
<keyword evidence="4" id="KW-1133">Transmembrane helix</keyword>
<dbReference type="Proteomes" id="UP000504628">
    <property type="component" value="Chromosome 3"/>
</dbReference>
<evidence type="ECO:0000313" key="5">
    <source>
        <dbReference type="Proteomes" id="UP000504628"/>
    </source>
</evidence>
<feature type="transmembrane region" description="Helical" evidence="4">
    <location>
        <begin position="61"/>
        <end position="84"/>
    </location>
</feature>
<dbReference type="KEGG" id="pdic:114511674"/>
<reference evidence="6" key="1">
    <citation type="submission" date="2025-08" db="UniProtKB">
        <authorList>
            <consortium name="RefSeq"/>
        </authorList>
    </citation>
    <scope>IDENTIFICATION</scope>
    <source>
        <tissue evidence="6">Muscle</tissue>
    </source>
</reference>
<dbReference type="InterPro" id="IPR013126">
    <property type="entry name" value="Hsp_70_fam"/>
</dbReference>
<evidence type="ECO:0000256" key="2">
    <source>
        <dbReference type="ARBA" id="ARBA00022741"/>
    </source>
</evidence>
<keyword evidence="4" id="KW-0812">Transmembrane</keyword>
<evidence type="ECO:0000256" key="4">
    <source>
        <dbReference type="SAM" id="Phobius"/>
    </source>
</evidence>
<dbReference type="AlphaFoldDB" id="A0A7E6DA01"/>
<sequence>MHGIILIESSTCIPKIQKILQDFFSGKESNESINPDEAVAYGATFQAALLSGDKSENVQDLLLMAVTALSLGTGTAGGAMAVLIKSDNTVPTKQTQSFTTYSDTQPGVLIQVYEGGCAMTKQPNWLITT</sequence>
<protein>
    <submittedName>
        <fullName evidence="6">Heat shock 70 kDa protein-like</fullName>
    </submittedName>
</protein>
<dbReference type="InParanoid" id="A0A7E6DA01"/>
<dbReference type="GeneID" id="114511674"/>
<dbReference type="InterPro" id="IPR043129">
    <property type="entry name" value="ATPase_NBD"/>
</dbReference>
<evidence type="ECO:0000256" key="3">
    <source>
        <dbReference type="ARBA" id="ARBA00022840"/>
    </source>
</evidence>